<name>A0A081RNU7_9ARCH</name>
<reference evidence="1 2" key="1">
    <citation type="submission" date="2014-06" db="EMBL/GenBank/DDBJ databases">
        <authorList>
            <person name="Ngugi D.K."/>
            <person name="Blom J."/>
            <person name="Alam I."/>
            <person name="Rashid M."/>
            <person name="Ba Alawi W."/>
            <person name="Zhang G."/>
            <person name="Hikmawan T."/>
            <person name="Guan Y."/>
            <person name="Antunes A."/>
            <person name="Siam R."/>
            <person name="ElDorry H."/>
            <person name="Bajic V."/>
            <person name="Stingl U."/>
        </authorList>
    </citation>
    <scope>NUCLEOTIDE SEQUENCE [LARGE SCALE GENOMIC DNA]</scope>
    <source>
        <strain evidence="1">SCGC AAA799-N04</strain>
    </source>
</reference>
<organism evidence="1 2">
    <name type="scientific">Marine Group I thaumarchaeote SCGC AAA799-N04</name>
    <dbReference type="NCBI Taxonomy" id="1502293"/>
    <lineage>
        <taxon>Archaea</taxon>
        <taxon>Nitrososphaerota</taxon>
        <taxon>Marine Group I</taxon>
    </lineage>
</organism>
<keyword evidence="2" id="KW-1185">Reference proteome</keyword>
<gene>
    <name evidence="1" type="ORF">AAA799N04_00540</name>
</gene>
<accession>A0A081RNU7</accession>
<dbReference type="AlphaFoldDB" id="A0A081RNU7"/>
<evidence type="ECO:0000313" key="1">
    <source>
        <dbReference type="EMBL" id="KEQ56870.1"/>
    </source>
</evidence>
<sequence>MKKRKAVGEVIAVALLLVVTAAVMTVVISYSNDQIFSERQTATEAIEKSRKRIQELVSLIGISANSGSMSVELLNYGKEIITVEKVMVDGTPTPFSIQKSDGTPVGTTLPVKELVNLQMPTTGKTVQILTTAGNLFDFSA</sequence>
<proteinExistence type="predicted"/>
<evidence type="ECO:0000313" key="2">
    <source>
        <dbReference type="Proteomes" id="UP000028059"/>
    </source>
</evidence>
<dbReference type="EMBL" id="JOKN01000007">
    <property type="protein sequence ID" value="KEQ56870.1"/>
    <property type="molecule type" value="Genomic_DNA"/>
</dbReference>
<evidence type="ECO:0008006" key="3">
    <source>
        <dbReference type="Google" id="ProtNLM"/>
    </source>
</evidence>
<dbReference type="Proteomes" id="UP000028059">
    <property type="component" value="Unassembled WGS sequence"/>
</dbReference>
<comment type="caution">
    <text evidence="1">The sequence shown here is derived from an EMBL/GenBank/DDBJ whole genome shotgun (WGS) entry which is preliminary data.</text>
</comment>
<protein>
    <recommendedName>
        <fullName evidence="3">Flagellin</fullName>
    </recommendedName>
</protein>